<evidence type="ECO:0000313" key="3">
    <source>
        <dbReference type="Proteomes" id="UP000494105"/>
    </source>
</evidence>
<evidence type="ECO:0000256" key="1">
    <source>
        <dbReference type="SAM" id="MobiDB-lite"/>
    </source>
</evidence>
<reference evidence="2 3" key="1">
    <citation type="submission" date="2020-04" db="EMBL/GenBank/DDBJ databases">
        <authorList>
            <person name="De Canck E."/>
        </authorList>
    </citation>
    <scope>NUCLEOTIDE SEQUENCE [LARGE SCALE GENOMIC DNA]</scope>
    <source>
        <strain evidence="2 3">LMG 1861</strain>
    </source>
</reference>
<feature type="region of interest" description="Disordered" evidence="1">
    <location>
        <begin position="37"/>
        <end position="73"/>
    </location>
</feature>
<evidence type="ECO:0000313" key="2">
    <source>
        <dbReference type="EMBL" id="CAB3898259.1"/>
    </source>
</evidence>
<sequence>MKDGAIYVETAALVGITAASDALGNRVSEFVGNAGARESALPGKPGELVRVDTPPPLPSERETFGGGDSGLAQ</sequence>
<organism evidence="2 3">
    <name type="scientific">Achromobacter piechaudii</name>
    <dbReference type="NCBI Taxonomy" id="72556"/>
    <lineage>
        <taxon>Bacteria</taxon>
        <taxon>Pseudomonadati</taxon>
        <taxon>Pseudomonadota</taxon>
        <taxon>Betaproteobacteria</taxon>
        <taxon>Burkholderiales</taxon>
        <taxon>Alcaligenaceae</taxon>
        <taxon>Achromobacter</taxon>
    </lineage>
</organism>
<proteinExistence type="predicted"/>
<protein>
    <submittedName>
        <fullName evidence="2">Uncharacterized protein</fullName>
    </submittedName>
</protein>
<dbReference type="Proteomes" id="UP000494105">
    <property type="component" value="Unassembled WGS sequence"/>
</dbReference>
<dbReference type="AlphaFoldDB" id="A0A6S7E675"/>
<name>A0A6S7E675_9BURK</name>
<gene>
    <name evidence="2" type="ORF">LMG1861_04153</name>
</gene>
<accession>A0A6S7E675</accession>
<feature type="compositionally biased region" description="Gly residues" evidence="1">
    <location>
        <begin position="64"/>
        <end position="73"/>
    </location>
</feature>
<dbReference type="EMBL" id="CADILD010000003">
    <property type="protein sequence ID" value="CAB3898259.1"/>
    <property type="molecule type" value="Genomic_DNA"/>
</dbReference>